<accession>A0A6J4PB31</accession>
<feature type="non-terminal residue" evidence="2">
    <location>
        <position position="1"/>
    </location>
</feature>
<sequence>EVDQPVHCSLAGRGHPGGRQPAGTSPDPQTRRHRRDGARHRSAEPQPRHHQLGTGRGRGLPNARCPGAVQERVRDRSQPGEIVGDLEGRPDLPVRPGG</sequence>
<organism evidence="2">
    <name type="scientific">uncultured Ramlibacter sp</name>
    <dbReference type="NCBI Taxonomy" id="260755"/>
    <lineage>
        <taxon>Bacteria</taxon>
        <taxon>Pseudomonadati</taxon>
        <taxon>Pseudomonadota</taxon>
        <taxon>Betaproteobacteria</taxon>
        <taxon>Burkholderiales</taxon>
        <taxon>Comamonadaceae</taxon>
        <taxon>Ramlibacter</taxon>
        <taxon>environmental samples</taxon>
    </lineage>
</organism>
<proteinExistence type="predicted"/>
<gene>
    <name evidence="2" type="ORF">AVDCRST_MAG51-1223</name>
</gene>
<feature type="non-terminal residue" evidence="2">
    <location>
        <position position="98"/>
    </location>
</feature>
<dbReference type="AlphaFoldDB" id="A0A6J4PB31"/>
<evidence type="ECO:0000313" key="2">
    <source>
        <dbReference type="EMBL" id="CAA9407746.1"/>
    </source>
</evidence>
<protein>
    <submittedName>
        <fullName evidence="2">Uncharacterized protein</fullName>
    </submittedName>
</protein>
<reference evidence="2" key="1">
    <citation type="submission" date="2020-02" db="EMBL/GenBank/DDBJ databases">
        <authorList>
            <person name="Meier V. D."/>
        </authorList>
    </citation>
    <scope>NUCLEOTIDE SEQUENCE</scope>
    <source>
        <strain evidence="2">AVDCRST_MAG51</strain>
    </source>
</reference>
<name>A0A6J4PB31_9BURK</name>
<evidence type="ECO:0000256" key="1">
    <source>
        <dbReference type="SAM" id="MobiDB-lite"/>
    </source>
</evidence>
<dbReference type="EMBL" id="CADCUX010000279">
    <property type="protein sequence ID" value="CAA9407746.1"/>
    <property type="molecule type" value="Genomic_DNA"/>
</dbReference>
<feature type="region of interest" description="Disordered" evidence="1">
    <location>
        <begin position="1"/>
        <end position="98"/>
    </location>
</feature>